<dbReference type="EMBL" id="LAQI01000061">
    <property type="protein sequence ID" value="KKY24255.1"/>
    <property type="molecule type" value="Genomic_DNA"/>
</dbReference>
<dbReference type="InterPro" id="IPR044880">
    <property type="entry name" value="NCX_ion-bd_dom_sf"/>
</dbReference>
<evidence type="ECO:0000313" key="9">
    <source>
        <dbReference type="EMBL" id="KKY24255.1"/>
    </source>
</evidence>
<protein>
    <submittedName>
        <fullName evidence="9">Putative sodium calcium exchanger protein</fullName>
    </submittedName>
</protein>
<dbReference type="GO" id="GO:0006874">
    <property type="term" value="P:intracellular calcium ion homeostasis"/>
    <property type="evidence" value="ECO:0007669"/>
    <property type="project" value="TreeGrafter"/>
</dbReference>
<feature type="transmembrane region" description="Helical" evidence="7">
    <location>
        <begin position="158"/>
        <end position="182"/>
    </location>
</feature>
<evidence type="ECO:0000256" key="2">
    <source>
        <dbReference type="ARBA" id="ARBA00008170"/>
    </source>
</evidence>
<evidence type="ECO:0000256" key="5">
    <source>
        <dbReference type="ARBA" id="ARBA00022989"/>
    </source>
</evidence>
<name>A0A0G2H6C7_9PEZI</name>
<evidence type="ECO:0000256" key="3">
    <source>
        <dbReference type="ARBA" id="ARBA00022448"/>
    </source>
</evidence>
<feature type="transmembrane region" description="Helical" evidence="7">
    <location>
        <begin position="45"/>
        <end position="63"/>
    </location>
</feature>
<keyword evidence="6 7" id="KW-0472">Membrane</keyword>
<evidence type="ECO:0000313" key="10">
    <source>
        <dbReference type="Proteomes" id="UP000034182"/>
    </source>
</evidence>
<dbReference type="InterPro" id="IPR051359">
    <property type="entry name" value="CaCA_antiporter"/>
</dbReference>
<dbReference type="GO" id="GO:0016020">
    <property type="term" value="C:membrane"/>
    <property type="evidence" value="ECO:0007669"/>
    <property type="project" value="UniProtKB-SubCell"/>
</dbReference>
<feature type="transmembrane region" description="Helical" evidence="7">
    <location>
        <begin position="75"/>
        <end position="95"/>
    </location>
</feature>
<evidence type="ECO:0000256" key="1">
    <source>
        <dbReference type="ARBA" id="ARBA00004141"/>
    </source>
</evidence>
<dbReference type="Pfam" id="PF01699">
    <property type="entry name" value="Na_Ca_ex"/>
    <property type="match status" value="1"/>
</dbReference>
<evidence type="ECO:0000259" key="8">
    <source>
        <dbReference type="Pfam" id="PF01699"/>
    </source>
</evidence>
<feature type="transmembrane region" description="Helical" evidence="7">
    <location>
        <begin position="194"/>
        <end position="218"/>
    </location>
</feature>
<evidence type="ECO:0000256" key="4">
    <source>
        <dbReference type="ARBA" id="ARBA00022692"/>
    </source>
</evidence>
<comment type="subcellular location">
    <subcellularLocation>
        <location evidence="1">Membrane</location>
        <topology evidence="1">Multi-pass membrane protein</topology>
    </subcellularLocation>
</comment>
<reference evidence="9 10" key="2">
    <citation type="submission" date="2015-05" db="EMBL/GenBank/DDBJ databases">
        <title>Distinctive expansion of gene families associated with plant cell wall degradation and secondary metabolism in the genomes of grapevine trunk pathogens.</title>
        <authorList>
            <person name="Lawrence D.P."/>
            <person name="Travadon R."/>
            <person name="Rolshausen P.E."/>
            <person name="Baumgartner K."/>
        </authorList>
    </citation>
    <scope>NUCLEOTIDE SEQUENCE [LARGE SCALE GENOMIC DNA]</scope>
    <source>
        <strain evidence="9">DS831</strain>
    </source>
</reference>
<keyword evidence="5 7" id="KW-1133">Transmembrane helix</keyword>
<keyword evidence="3" id="KW-0813">Transport</keyword>
<dbReference type="Gene3D" id="1.20.1420.30">
    <property type="entry name" value="NCX, central ion-binding region"/>
    <property type="match status" value="1"/>
</dbReference>
<reference evidence="9 10" key="1">
    <citation type="submission" date="2015-03" db="EMBL/GenBank/DDBJ databases">
        <authorList>
            <person name="Morales-Cruz A."/>
            <person name="Amrine K.C."/>
            <person name="Cantu D."/>
        </authorList>
    </citation>
    <scope>NUCLEOTIDE SEQUENCE [LARGE SCALE GENOMIC DNA]</scope>
    <source>
        <strain evidence="9">DS831</strain>
    </source>
</reference>
<feature type="transmembrane region" description="Helical" evidence="7">
    <location>
        <begin position="107"/>
        <end position="138"/>
    </location>
</feature>
<gene>
    <name evidence="9" type="ORF">UCDDS831_g02587</name>
</gene>
<comment type="similarity">
    <text evidence="2">Belongs to the Ca(2+):cation antiporter (CaCA) (TC 2.A.19) family.</text>
</comment>
<keyword evidence="4 7" id="KW-0812">Transmembrane</keyword>
<evidence type="ECO:0000256" key="7">
    <source>
        <dbReference type="SAM" id="Phobius"/>
    </source>
</evidence>
<sequence>MWANFDLGNPRALIRPVLISLACSFAVLLLLLSITTPDRAPKWRVFLSFAGFVVAIAWISTIANEVVGVLKALGAILNISDAILGLTIFAVGNSLGDLVADITVARLGFPVMALSACFGGPMLNILLGIGLGGCYMTIQHAETKHDKHPDRPIHFKPYHLDISSSLIVSGATLLVTLLGLLVMVPLRKWRMDRVVGCSLVTVWVVSTIGNVVGEILGWGDDNIN</sequence>
<dbReference type="GO" id="GO:0008324">
    <property type="term" value="F:monoatomic cation transmembrane transporter activity"/>
    <property type="evidence" value="ECO:0007669"/>
    <property type="project" value="TreeGrafter"/>
</dbReference>
<feature type="transmembrane region" description="Helical" evidence="7">
    <location>
        <begin position="12"/>
        <end position="33"/>
    </location>
</feature>
<dbReference type="Proteomes" id="UP000034182">
    <property type="component" value="Unassembled WGS sequence"/>
</dbReference>
<evidence type="ECO:0000256" key="6">
    <source>
        <dbReference type="ARBA" id="ARBA00023136"/>
    </source>
</evidence>
<organism evidence="9 10">
    <name type="scientific">Diplodia seriata</name>
    <dbReference type="NCBI Taxonomy" id="420778"/>
    <lineage>
        <taxon>Eukaryota</taxon>
        <taxon>Fungi</taxon>
        <taxon>Dikarya</taxon>
        <taxon>Ascomycota</taxon>
        <taxon>Pezizomycotina</taxon>
        <taxon>Dothideomycetes</taxon>
        <taxon>Dothideomycetes incertae sedis</taxon>
        <taxon>Botryosphaeriales</taxon>
        <taxon>Botryosphaeriaceae</taxon>
        <taxon>Diplodia</taxon>
    </lineage>
</organism>
<dbReference type="PANTHER" id="PTHR12266:SF0">
    <property type="entry name" value="MITOCHONDRIAL SODIUM_CALCIUM EXCHANGER PROTEIN"/>
    <property type="match status" value="1"/>
</dbReference>
<proteinExistence type="inferred from homology"/>
<dbReference type="AlphaFoldDB" id="A0A0G2H6C7"/>
<feature type="domain" description="Sodium/calcium exchanger membrane region" evidence="8">
    <location>
        <begin position="48"/>
        <end position="208"/>
    </location>
</feature>
<accession>A0A0G2H6C7</accession>
<dbReference type="PANTHER" id="PTHR12266">
    <property type="entry name" value="NA+/CA2+ K+ INDEPENDENT EXCHANGER"/>
    <property type="match status" value="1"/>
</dbReference>
<dbReference type="InterPro" id="IPR004837">
    <property type="entry name" value="NaCa_Exmemb"/>
</dbReference>
<comment type="caution">
    <text evidence="9">The sequence shown here is derived from an EMBL/GenBank/DDBJ whole genome shotgun (WGS) entry which is preliminary data.</text>
</comment>